<feature type="transmembrane region" description="Helical" evidence="1">
    <location>
        <begin position="192"/>
        <end position="212"/>
    </location>
</feature>
<dbReference type="PANTHER" id="PTHR34219">
    <property type="entry name" value="IRON-REGULATED INNER MEMBRANE PROTEIN-RELATED"/>
    <property type="match status" value="1"/>
</dbReference>
<sequence>MKRAWPRYPTVWRWHFYAGLFCIPFILWLSLTGGVYLFKPQIEAWLDRPYATVAQPGRRAGPVAEVAAALRAVPGGTLSQYELPATPTQAVQVLVSDGDLTQRVYVDPATLTVLKVEREDRRPMKILSRLHGELLAGPVGSYVVELAASWAIVMLVSGLFLWWPRGQRLAGVVYPRLRAGGRRFWRDLHGVTGFWVSAAALFLLVSGLPWAASWGAYLKMARHVAEGQPVKQDWSSSHSGHDGMADMAGMTMPKPASVPLAPLDRVVATIRPLDLAAPVLIAPPAQAAQPWTAKSNAANRPLRTDLTLDASGAVLTRQDFAQRPLVDRLVGWGVAIHEGQAFGWINLLVNLVTALMLMLLSISSVMLWWRRRAPGTLGAPRAAVRPALAWSFATTVAALAVMLPLFGASLLLVLLIDRILPARPRAWLGLEAT</sequence>
<dbReference type="RefSeq" id="WP_204200017.1">
    <property type="nucleotide sequence ID" value="NZ_JAFEMC010000005.1"/>
</dbReference>
<keyword evidence="1" id="KW-1133">Transmembrane helix</keyword>
<dbReference type="Pfam" id="PF03929">
    <property type="entry name" value="PepSY_TM"/>
    <property type="match status" value="1"/>
</dbReference>
<evidence type="ECO:0000313" key="3">
    <source>
        <dbReference type="Proteomes" id="UP000763641"/>
    </source>
</evidence>
<accession>A0ABS2DAK3</accession>
<organism evidence="2 3">
    <name type="scientific">Sphingomonas longa</name>
    <dbReference type="NCBI Taxonomy" id="2778730"/>
    <lineage>
        <taxon>Bacteria</taxon>
        <taxon>Pseudomonadati</taxon>
        <taxon>Pseudomonadota</taxon>
        <taxon>Alphaproteobacteria</taxon>
        <taxon>Sphingomonadales</taxon>
        <taxon>Sphingomonadaceae</taxon>
        <taxon>Sphingomonas</taxon>
    </lineage>
</organism>
<reference evidence="2 3" key="1">
    <citation type="submission" date="2020-12" db="EMBL/GenBank/DDBJ databases">
        <title>Sphingomonas sp.</title>
        <authorList>
            <person name="Kim M.K."/>
        </authorList>
    </citation>
    <scope>NUCLEOTIDE SEQUENCE [LARGE SCALE GENOMIC DNA]</scope>
    <source>
        <strain evidence="2 3">BT552</strain>
    </source>
</reference>
<dbReference type="Proteomes" id="UP000763641">
    <property type="component" value="Unassembled WGS sequence"/>
</dbReference>
<gene>
    <name evidence="2" type="ORF">ILT43_16165</name>
</gene>
<dbReference type="InterPro" id="IPR005625">
    <property type="entry name" value="PepSY-ass_TM"/>
</dbReference>
<feature type="transmembrane region" description="Helical" evidence="1">
    <location>
        <begin position="389"/>
        <end position="416"/>
    </location>
</feature>
<dbReference type="PANTHER" id="PTHR34219:SF1">
    <property type="entry name" value="PEPSY DOMAIN-CONTAINING PROTEIN"/>
    <property type="match status" value="1"/>
</dbReference>
<keyword evidence="1" id="KW-0812">Transmembrane</keyword>
<proteinExistence type="predicted"/>
<feature type="transmembrane region" description="Helical" evidence="1">
    <location>
        <begin position="347"/>
        <end position="369"/>
    </location>
</feature>
<feature type="transmembrane region" description="Helical" evidence="1">
    <location>
        <begin position="14"/>
        <end position="38"/>
    </location>
</feature>
<evidence type="ECO:0000256" key="1">
    <source>
        <dbReference type="SAM" id="Phobius"/>
    </source>
</evidence>
<comment type="caution">
    <text evidence="2">The sequence shown here is derived from an EMBL/GenBank/DDBJ whole genome shotgun (WGS) entry which is preliminary data.</text>
</comment>
<keyword evidence="3" id="KW-1185">Reference proteome</keyword>
<keyword evidence="1" id="KW-0472">Membrane</keyword>
<feature type="transmembrane region" description="Helical" evidence="1">
    <location>
        <begin position="134"/>
        <end position="163"/>
    </location>
</feature>
<name>A0ABS2DAK3_9SPHN</name>
<evidence type="ECO:0000313" key="2">
    <source>
        <dbReference type="EMBL" id="MBM6577918.1"/>
    </source>
</evidence>
<dbReference type="EMBL" id="JAFEMC010000005">
    <property type="protein sequence ID" value="MBM6577918.1"/>
    <property type="molecule type" value="Genomic_DNA"/>
</dbReference>
<protein>
    <submittedName>
        <fullName evidence="2">PepSY domain-containing protein</fullName>
    </submittedName>
</protein>